<dbReference type="PROSITE" id="PS50966">
    <property type="entry name" value="ZF_SWIM"/>
    <property type="match status" value="1"/>
</dbReference>
<dbReference type="Proteomes" id="UP000694843">
    <property type="component" value="Unplaced"/>
</dbReference>
<proteinExistence type="predicted"/>
<keyword evidence="1" id="KW-0862">Zinc</keyword>
<gene>
    <name evidence="4" type="primary">LOC108671493</name>
</gene>
<protein>
    <submittedName>
        <fullName evidence="4">Uncharacterized protein LOC108671493</fullName>
    </submittedName>
</protein>
<name>A0A8B7NLI9_HYAAZ</name>
<keyword evidence="1" id="KW-0479">Metal-binding</keyword>
<dbReference type="AlphaFoldDB" id="A0A8B7NLI9"/>
<dbReference type="OrthoDB" id="6381295at2759"/>
<dbReference type="GO" id="GO:0008270">
    <property type="term" value="F:zinc ion binding"/>
    <property type="evidence" value="ECO:0007669"/>
    <property type="project" value="UniProtKB-KW"/>
</dbReference>
<accession>A0A8B7NLI9</accession>
<feature type="domain" description="SWIM-type" evidence="2">
    <location>
        <begin position="119"/>
        <end position="155"/>
    </location>
</feature>
<dbReference type="PANTHER" id="PTHR47526">
    <property type="entry name" value="ATP-DEPENDENT DNA HELICASE"/>
    <property type="match status" value="1"/>
</dbReference>
<dbReference type="PANTHER" id="PTHR47526:SF4">
    <property type="entry name" value="SWIM-TYPE DOMAIN-CONTAINING PROTEIN"/>
    <property type="match status" value="1"/>
</dbReference>
<dbReference type="RefSeq" id="XP_018014535.1">
    <property type="nucleotide sequence ID" value="XM_018159046.2"/>
</dbReference>
<dbReference type="GeneID" id="108671493"/>
<dbReference type="InterPro" id="IPR007527">
    <property type="entry name" value="Znf_SWIM"/>
</dbReference>
<evidence type="ECO:0000313" key="4">
    <source>
        <dbReference type="RefSeq" id="XP_018014535.1"/>
    </source>
</evidence>
<sequence length="172" mass="19406">MRKASFPCLPIWPARDSYLRKLLDINDVDPYEVPAKQWCKDFASLPPISHGDLFNYFVFGVSQYTLQEFKAFKTLESYKQFVDGWVQEIYTHKPANCNNTVIAAKVMHSMRLNEKLLKPWIIADADGTIISAHCDCVAGVGETCTHVGAVLFKVDAIVRCREKTTVTGVPAY</sequence>
<evidence type="ECO:0000259" key="2">
    <source>
        <dbReference type="PROSITE" id="PS50966"/>
    </source>
</evidence>
<evidence type="ECO:0000256" key="1">
    <source>
        <dbReference type="PROSITE-ProRule" id="PRU00325"/>
    </source>
</evidence>
<organism evidence="3 4">
    <name type="scientific">Hyalella azteca</name>
    <name type="common">Amphipod</name>
    <dbReference type="NCBI Taxonomy" id="294128"/>
    <lineage>
        <taxon>Eukaryota</taxon>
        <taxon>Metazoa</taxon>
        <taxon>Ecdysozoa</taxon>
        <taxon>Arthropoda</taxon>
        <taxon>Crustacea</taxon>
        <taxon>Multicrustacea</taxon>
        <taxon>Malacostraca</taxon>
        <taxon>Eumalacostraca</taxon>
        <taxon>Peracarida</taxon>
        <taxon>Amphipoda</taxon>
        <taxon>Senticaudata</taxon>
        <taxon>Talitrida</taxon>
        <taxon>Talitroidea</taxon>
        <taxon>Hyalellidae</taxon>
        <taxon>Hyalella</taxon>
    </lineage>
</organism>
<keyword evidence="3" id="KW-1185">Reference proteome</keyword>
<dbReference type="KEGG" id="hazt:108671493"/>
<dbReference type="OMA" id="SHIGACL"/>
<evidence type="ECO:0000313" key="3">
    <source>
        <dbReference type="Proteomes" id="UP000694843"/>
    </source>
</evidence>
<reference evidence="4" key="1">
    <citation type="submission" date="2025-08" db="UniProtKB">
        <authorList>
            <consortium name="RefSeq"/>
        </authorList>
    </citation>
    <scope>IDENTIFICATION</scope>
    <source>
        <tissue evidence="4">Whole organism</tissue>
    </source>
</reference>
<keyword evidence="1" id="KW-0863">Zinc-finger</keyword>